<dbReference type="AlphaFoldDB" id="M4B6Q9"/>
<reference evidence="1" key="2">
    <citation type="submission" date="2015-06" db="UniProtKB">
        <authorList>
            <consortium name="EnsemblProtists"/>
        </authorList>
    </citation>
    <scope>IDENTIFICATION</scope>
    <source>
        <strain evidence="1">Emoy2</strain>
    </source>
</reference>
<proteinExistence type="predicted"/>
<dbReference type="EMBL" id="JH598637">
    <property type="status" value="NOT_ANNOTATED_CDS"/>
    <property type="molecule type" value="Genomic_DNA"/>
</dbReference>
<evidence type="ECO:0000313" key="2">
    <source>
        <dbReference type="Proteomes" id="UP000011713"/>
    </source>
</evidence>
<accession>M4B6Q9</accession>
<dbReference type="VEuPathDB" id="FungiDB:HpaG801960"/>
<dbReference type="EnsemblProtists" id="HpaT801960">
    <property type="protein sequence ID" value="HpaP801960"/>
    <property type="gene ID" value="HpaG801960"/>
</dbReference>
<dbReference type="InParanoid" id="M4B6Q9"/>
<dbReference type="Proteomes" id="UP000011713">
    <property type="component" value="Unassembled WGS sequence"/>
</dbReference>
<evidence type="ECO:0000313" key="1">
    <source>
        <dbReference type="EnsemblProtists" id="HpaP801960"/>
    </source>
</evidence>
<organism evidence="1 2">
    <name type="scientific">Hyaloperonospora arabidopsidis (strain Emoy2)</name>
    <name type="common">Downy mildew agent</name>
    <name type="synonym">Peronospora arabidopsidis</name>
    <dbReference type="NCBI Taxonomy" id="559515"/>
    <lineage>
        <taxon>Eukaryota</taxon>
        <taxon>Sar</taxon>
        <taxon>Stramenopiles</taxon>
        <taxon>Oomycota</taxon>
        <taxon>Peronosporomycetes</taxon>
        <taxon>Peronosporales</taxon>
        <taxon>Peronosporaceae</taxon>
        <taxon>Hyaloperonospora</taxon>
    </lineage>
</organism>
<reference evidence="2" key="1">
    <citation type="journal article" date="2010" name="Science">
        <title>Signatures of adaptation to obligate biotrophy in the Hyaloperonospora arabidopsidis genome.</title>
        <authorList>
            <person name="Baxter L."/>
            <person name="Tripathy S."/>
            <person name="Ishaque N."/>
            <person name="Boot N."/>
            <person name="Cabral A."/>
            <person name="Kemen E."/>
            <person name="Thines M."/>
            <person name="Ah-Fong A."/>
            <person name="Anderson R."/>
            <person name="Badejoko W."/>
            <person name="Bittner-Eddy P."/>
            <person name="Boore J.L."/>
            <person name="Chibucos M.C."/>
            <person name="Coates M."/>
            <person name="Dehal P."/>
            <person name="Delehaunty K."/>
            <person name="Dong S."/>
            <person name="Downton P."/>
            <person name="Dumas B."/>
            <person name="Fabro G."/>
            <person name="Fronick C."/>
            <person name="Fuerstenberg S.I."/>
            <person name="Fulton L."/>
            <person name="Gaulin E."/>
            <person name="Govers F."/>
            <person name="Hughes L."/>
            <person name="Humphray S."/>
            <person name="Jiang R.H."/>
            <person name="Judelson H."/>
            <person name="Kamoun S."/>
            <person name="Kyung K."/>
            <person name="Meijer H."/>
            <person name="Minx P."/>
            <person name="Morris P."/>
            <person name="Nelson J."/>
            <person name="Phuntumart V."/>
            <person name="Qutob D."/>
            <person name="Rehmany A."/>
            <person name="Rougon-Cardoso A."/>
            <person name="Ryden P."/>
            <person name="Torto-Alalibo T."/>
            <person name="Studholme D."/>
            <person name="Wang Y."/>
            <person name="Win J."/>
            <person name="Wood J."/>
            <person name="Clifton S.W."/>
            <person name="Rogers J."/>
            <person name="Van den Ackerveken G."/>
            <person name="Jones J.D."/>
            <person name="McDowell J.M."/>
            <person name="Beynon J."/>
            <person name="Tyler B.M."/>
        </authorList>
    </citation>
    <scope>NUCLEOTIDE SEQUENCE [LARGE SCALE GENOMIC DNA]</scope>
    <source>
        <strain evidence="2">Emoy2</strain>
    </source>
</reference>
<protein>
    <submittedName>
        <fullName evidence="1">Uncharacterized protein</fullName>
    </submittedName>
</protein>
<keyword evidence="2" id="KW-1185">Reference proteome</keyword>
<sequence>MVERDACFAAEESMCRRLPRRSRSSSNRRMLKKCCSRWSSHLTRTSKFGGAAELVCIRERWLKTSRMWWCAQSHPVH</sequence>
<name>M4B6Q9_HYAAE</name>
<dbReference type="HOGENOM" id="CLU_2745443_0_0_1"/>